<dbReference type="InterPro" id="IPR004842">
    <property type="entry name" value="SLC12A_fam"/>
</dbReference>
<evidence type="ECO:0000259" key="10">
    <source>
        <dbReference type="Pfam" id="PF03522"/>
    </source>
</evidence>
<sequence length="974" mass="106081">MPGLLSPVAIREAFREPWRGRSCAAVRRAGEADSTITDTGSPTVHRQAAPLYIDRLRKMLATPRVRKTDVDSIVFEAESRRQEAAAPAATKLGTVKGVFVPTLQNIMGIILFVRVPFIVGQAGILEGLGIIWLSCATALLTAVSMSAVATNGRPRSGGCYAMVKNSLGAQFGGVTGALLFLSNTFGVAMYVLGCVEVLQLSFPATFGDLPMRVLGAIILTGLAVIVFVGVEYVARFAVLFLFGVLLAVAAIWAGVIVHSVGDGKPRQGIVGVSGENMRRNLMSEYKEKAGVEWSFKACLALFFPAVTDPLAGSNLSGDLKDPQASIPPGTIAAVIVTTIVFSIQVVVVAGGAVRRDALIEFPLDDFPRVPRFVVKDLAWPHEMIVVVGVLLSTLGAGLQSLAGAPRLLAALGKDDLVPILRHFAPSDGAEPRKAILFCASLSMCLVMVGDLNAVAPFITLWFLTCYAIINIACAYLGYEKHPSFRPTYRLFKWQVSLVGCCVCFFIMFYTQPLSALGALAAAGLLYKYIETQPGASAHTAHGESELPIFEREPESPSNTDKGSDSETETMCVSPAHRTGPSDWRSGSRFKTARTAMLALEEGDLQFKYWRPFVLFLCAIDGDANYVRQRGMLDALAQLVRRGKGLALVNGVVVDEVAEPSLRKARKARRRLRALLRDRGVQGFADVVVAPSHEEGRKLLLQAKGLGYFRPNTVALGWPTDNNKRDARGFLRTMDDTTAMLKTLLVFAGDRDFPGAKDPPLRGRVDVWMVFDLFPAAGLLLLIPFLLLRDDKWKHCELRLIIVSPRTDAGKEDDGKLEEAVKSMLKAGGVLAKVLVLRLGEEDAPRFARDDSLLTPTRQPSVRTRAKLTRGSSLTAEEEFILSEEFSSQPLPPEPPTPVSPPSPMRRIDSTGKTKLTVLLKEHSGSSELVLIRLPPQKREQPPQEWMVSVDRLIEGLRRVILIRESGAEKVQFFQ</sequence>
<evidence type="ECO:0008006" key="13">
    <source>
        <dbReference type="Google" id="ProtNLM"/>
    </source>
</evidence>
<organism evidence="11 12">
    <name type="scientific">Pelagomonas calceolata</name>
    <dbReference type="NCBI Taxonomy" id="35677"/>
    <lineage>
        <taxon>Eukaryota</taxon>
        <taxon>Sar</taxon>
        <taxon>Stramenopiles</taxon>
        <taxon>Ochrophyta</taxon>
        <taxon>Pelagophyceae</taxon>
        <taxon>Pelagomonadales</taxon>
        <taxon>Pelagomonadaceae</taxon>
        <taxon>Pelagomonas</taxon>
    </lineage>
</organism>
<feature type="transmembrane region" description="Helical" evidence="8">
    <location>
        <begin position="213"/>
        <end position="230"/>
    </location>
</feature>
<evidence type="ECO:0000256" key="4">
    <source>
        <dbReference type="ARBA" id="ARBA00022692"/>
    </source>
</evidence>
<feature type="region of interest" description="Disordered" evidence="7">
    <location>
        <begin position="546"/>
        <end position="586"/>
    </location>
</feature>
<evidence type="ECO:0000256" key="8">
    <source>
        <dbReference type="SAM" id="Phobius"/>
    </source>
</evidence>
<feature type="transmembrane region" description="Helical" evidence="8">
    <location>
        <begin position="171"/>
        <end position="193"/>
    </location>
</feature>
<evidence type="ECO:0000256" key="2">
    <source>
        <dbReference type="ARBA" id="ARBA00010593"/>
    </source>
</evidence>
<feature type="transmembrane region" description="Helical" evidence="8">
    <location>
        <begin position="490"/>
        <end position="509"/>
    </location>
</feature>
<dbReference type="Pfam" id="PF03522">
    <property type="entry name" value="SLC12"/>
    <property type="match status" value="1"/>
</dbReference>
<feature type="transmembrane region" description="Helical" evidence="8">
    <location>
        <begin position="460"/>
        <end position="478"/>
    </location>
</feature>
<dbReference type="Proteomes" id="UP000789595">
    <property type="component" value="Unassembled WGS sequence"/>
</dbReference>
<dbReference type="EMBL" id="CAKKNE010000002">
    <property type="protein sequence ID" value="CAH0369606.1"/>
    <property type="molecule type" value="Genomic_DNA"/>
</dbReference>
<feature type="transmembrane region" description="Helical" evidence="8">
    <location>
        <begin position="237"/>
        <end position="257"/>
    </location>
</feature>
<evidence type="ECO:0000256" key="1">
    <source>
        <dbReference type="ARBA" id="ARBA00004141"/>
    </source>
</evidence>
<evidence type="ECO:0000313" key="11">
    <source>
        <dbReference type="EMBL" id="CAH0369606.1"/>
    </source>
</evidence>
<dbReference type="PANTHER" id="PTHR11827:SF73">
    <property type="entry name" value="KAZACHOC, ISOFORM G"/>
    <property type="match status" value="1"/>
</dbReference>
<feature type="compositionally biased region" description="Pro residues" evidence="7">
    <location>
        <begin position="889"/>
        <end position="903"/>
    </location>
</feature>
<dbReference type="Gene3D" id="1.20.1740.10">
    <property type="entry name" value="Amino acid/polyamine transporter I"/>
    <property type="match status" value="1"/>
</dbReference>
<dbReference type="InterPro" id="IPR018491">
    <property type="entry name" value="SLC12_C"/>
</dbReference>
<feature type="transmembrane region" description="Helical" evidence="8">
    <location>
        <begin position="331"/>
        <end position="353"/>
    </location>
</feature>
<proteinExistence type="inferred from homology"/>
<keyword evidence="5 8" id="KW-1133">Transmembrane helix</keyword>
<name>A0A8J2SFB6_9STRA</name>
<evidence type="ECO:0000259" key="9">
    <source>
        <dbReference type="Pfam" id="PF00324"/>
    </source>
</evidence>
<keyword evidence="4 8" id="KW-0812">Transmembrane</keyword>
<keyword evidence="6 8" id="KW-0472">Membrane</keyword>
<feature type="transmembrane region" description="Helical" evidence="8">
    <location>
        <begin position="766"/>
        <end position="787"/>
    </location>
</feature>
<evidence type="ECO:0000256" key="7">
    <source>
        <dbReference type="SAM" id="MobiDB-lite"/>
    </source>
</evidence>
<dbReference type="InterPro" id="IPR004841">
    <property type="entry name" value="AA-permease/SLC12A_dom"/>
</dbReference>
<feature type="domain" description="SLC12A transporter C-terminal" evidence="10">
    <location>
        <begin position="632"/>
        <end position="725"/>
    </location>
</feature>
<keyword evidence="12" id="KW-1185">Reference proteome</keyword>
<feature type="transmembrane region" description="Helical" evidence="8">
    <location>
        <begin position="130"/>
        <end position="150"/>
    </location>
</feature>
<dbReference type="FunFam" id="1.20.1740.10:FF:000013">
    <property type="entry name" value="Solute carrier family 12 member"/>
    <property type="match status" value="1"/>
</dbReference>
<comment type="subcellular location">
    <subcellularLocation>
        <location evidence="1">Membrane</location>
        <topology evidence="1">Multi-pass membrane protein</topology>
    </subcellularLocation>
</comment>
<dbReference type="AlphaFoldDB" id="A0A8J2SFB6"/>
<keyword evidence="3" id="KW-0813">Transport</keyword>
<feature type="region of interest" description="Disordered" evidence="7">
    <location>
        <begin position="884"/>
        <end position="906"/>
    </location>
</feature>
<dbReference type="GO" id="GO:0055064">
    <property type="term" value="P:chloride ion homeostasis"/>
    <property type="evidence" value="ECO:0007669"/>
    <property type="project" value="TreeGrafter"/>
</dbReference>
<comment type="similarity">
    <text evidence="2">Belongs to the SLC12A transporter family.</text>
</comment>
<evidence type="ECO:0000256" key="3">
    <source>
        <dbReference type="ARBA" id="ARBA00022448"/>
    </source>
</evidence>
<dbReference type="PANTHER" id="PTHR11827">
    <property type="entry name" value="SOLUTE CARRIER FAMILY 12, CATION COTRANSPORTERS"/>
    <property type="match status" value="1"/>
</dbReference>
<protein>
    <recommendedName>
        <fullName evidence="13">Amino acid permease/ SLC12A domain-containing protein</fullName>
    </recommendedName>
</protein>
<dbReference type="GO" id="GO:0015379">
    <property type="term" value="F:potassium:chloride symporter activity"/>
    <property type="evidence" value="ECO:0007669"/>
    <property type="project" value="TreeGrafter"/>
</dbReference>
<dbReference type="GO" id="GO:0005886">
    <property type="term" value="C:plasma membrane"/>
    <property type="evidence" value="ECO:0007669"/>
    <property type="project" value="TreeGrafter"/>
</dbReference>
<dbReference type="OrthoDB" id="2020542at2759"/>
<dbReference type="Pfam" id="PF00324">
    <property type="entry name" value="AA_permease"/>
    <property type="match status" value="1"/>
</dbReference>
<dbReference type="GO" id="GO:0055075">
    <property type="term" value="P:potassium ion homeostasis"/>
    <property type="evidence" value="ECO:0007669"/>
    <property type="project" value="TreeGrafter"/>
</dbReference>
<gene>
    <name evidence="11" type="ORF">PECAL_2P27330</name>
</gene>
<accession>A0A8J2SFB6</accession>
<evidence type="ECO:0000313" key="12">
    <source>
        <dbReference type="Proteomes" id="UP000789595"/>
    </source>
</evidence>
<evidence type="ECO:0000256" key="5">
    <source>
        <dbReference type="ARBA" id="ARBA00022989"/>
    </source>
</evidence>
<evidence type="ECO:0000256" key="6">
    <source>
        <dbReference type="ARBA" id="ARBA00023136"/>
    </source>
</evidence>
<comment type="caution">
    <text evidence="11">The sequence shown here is derived from an EMBL/GenBank/DDBJ whole genome shotgun (WGS) entry which is preliminary data.</text>
</comment>
<dbReference type="GO" id="GO:0006884">
    <property type="term" value="P:cell volume homeostasis"/>
    <property type="evidence" value="ECO:0007669"/>
    <property type="project" value="TreeGrafter"/>
</dbReference>
<dbReference type="GO" id="GO:1990573">
    <property type="term" value="P:potassium ion import across plasma membrane"/>
    <property type="evidence" value="ECO:0007669"/>
    <property type="project" value="TreeGrafter"/>
</dbReference>
<reference evidence="11" key="1">
    <citation type="submission" date="2021-11" db="EMBL/GenBank/DDBJ databases">
        <authorList>
            <consortium name="Genoscope - CEA"/>
            <person name="William W."/>
        </authorList>
    </citation>
    <scope>NUCLEOTIDE SEQUENCE</scope>
</reference>
<feature type="domain" description="Amino acid permease/ SLC12A" evidence="9">
    <location>
        <begin position="97"/>
        <end position="530"/>
    </location>
</feature>